<evidence type="ECO:0000259" key="1">
    <source>
        <dbReference type="Pfam" id="PF08241"/>
    </source>
</evidence>
<evidence type="ECO:0000313" key="2">
    <source>
        <dbReference type="EMBL" id="OGC47193.1"/>
    </source>
</evidence>
<dbReference type="Gene3D" id="3.40.50.150">
    <property type="entry name" value="Vaccinia Virus protein VP39"/>
    <property type="match status" value="1"/>
</dbReference>
<proteinExistence type="predicted"/>
<accession>A0A1F4USP0</accession>
<organism evidence="2 3">
    <name type="scientific">candidate division WWE3 bacterium RIFCSPHIGHO2_01_FULL_42_13</name>
    <dbReference type="NCBI Taxonomy" id="1802617"/>
    <lineage>
        <taxon>Bacteria</taxon>
        <taxon>Katanobacteria</taxon>
    </lineage>
</organism>
<comment type="caution">
    <text evidence="2">The sequence shown here is derived from an EMBL/GenBank/DDBJ whole genome shotgun (WGS) entry which is preliminary data.</text>
</comment>
<dbReference type="EMBL" id="MEVA01000016">
    <property type="protein sequence ID" value="OGC47193.1"/>
    <property type="molecule type" value="Genomic_DNA"/>
</dbReference>
<dbReference type="AlphaFoldDB" id="A0A1F4USP0"/>
<name>A0A1F4USP0_UNCKA</name>
<feature type="domain" description="Methyltransferase type 11" evidence="1">
    <location>
        <begin position="25"/>
        <end position="119"/>
    </location>
</feature>
<sequence length="223" mass="25576">MNFYTGEVRPLLDKYIKSVPWQSFLDVGCGDGALLYAMKTNGYMKDKDVHAVDLSKERIQRAKRVDDKFKCFVDDAESLKTVSSESIDLLVSVNVAEHVDDVKMIKAIHRVLKNGGVAYLSTTFKKWYGWYFYRSKGKWVLDPTHLREYTDDNQLLGLLVKNGFTVLETTKSVSSYPIIEIFSRVLRLSGQASKNPLFRLARKVRVPIVGYYKWEIVCQKKAG</sequence>
<dbReference type="Proteomes" id="UP000176608">
    <property type="component" value="Unassembled WGS sequence"/>
</dbReference>
<reference evidence="2 3" key="1">
    <citation type="journal article" date="2016" name="Nat. Commun.">
        <title>Thousands of microbial genomes shed light on interconnected biogeochemical processes in an aquifer system.</title>
        <authorList>
            <person name="Anantharaman K."/>
            <person name="Brown C.T."/>
            <person name="Hug L.A."/>
            <person name="Sharon I."/>
            <person name="Castelle C.J."/>
            <person name="Probst A.J."/>
            <person name="Thomas B.C."/>
            <person name="Singh A."/>
            <person name="Wilkins M.J."/>
            <person name="Karaoz U."/>
            <person name="Brodie E.L."/>
            <person name="Williams K.H."/>
            <person name="Hubbard S.S."/>
            <person name="Banfield J.F."/>
        </authorList>
    </citation>
    <scope>NUCLEOTIDE SEQUENCE [LARGE SCALE GENOMIC DNA]</scope>
</reference>
<dbReference type="InterPro" id="IPR013216">
    <property type="entry name" value="Methyltransf_11"/>
</dbReference>
<dbReference type="Pfam" id="PF08241">
    <property type="entry name" value="Methyltransf_11"/>
    <property type="match status" value="1"/>
</dbReference>
<dbReference type="CDD" id="cd02440">
    <property type="entry name" value="AdoMet_MTases"/>
    <property type="match status" value="1"/>
</dbReference>
<gene>
    <name evidence="2" type="ORF">A2886_00920</name>
</gene>
<dbReference type="PANTHER" id="PTHR43861">
    <property type="entry name" value="TRANS-ACONITATE 2-METHYLTRANSFERASE-RELATED"/>
    <property type="match status" value="1"/>
</dbReference>
<dbReference type="SUPFAM" id="SSF53335">
    <property type="entry name" value="S-adenosyl-L-methionine-dependent methyltransferases"/>
    <property type="match status" value="1"/>
</dbReference>
<evidence type="ECO:0000313" key="3">
    <source>
        <dbReference type="Proteomes" id="UP000176608"/>
    </source>
</evidence>
<dbReference type="InterPro" id="IPR029063">
    <property type="entry name" value="SAM-dependent_MTases_sf"/>
</dbReference>
<dbReference type="GO" id="GO:0008757">
    <property type="term" value="F:S-adenosylmethionine-dependent methyltransferase activity"/>
    <property type="evidence" value="ECO:0007669"/>
    <property type="project" value="InterPro"/>
</dbReference>
<protein>
    <recommendedName>
        <fullName evidence="1">Methyltransferase type 11 domain-containing protein</fullName>
    </recommendedName>
</protein>
<dbReference type="STRING" id="1802617.A2886_00920"/>